<dbReference type="Pfam" id="PF17770">
    <property type="entry name" value="RNase_J_C"/>
    <property type="match status" value="1"/>
</dbReference>
<feature type="domain" description="Ribonuclease J C-terminal" evidence="1">
    <location>
        <begin position="460"/>
        <end position="558"/>
    </location>
</feature>
<dbReference type="Gene3D" id="3.40.50.10710">
    <property type="entry name" value="Metallo-hydrolase/oxidoreductase"/>
    <property type="match status" value="1"/>
</dbReference>
<feature type="domain" description="Ribonuclease J beta-CASP" evidence="2">
    <location>
        <begin position="231"/>
        <end position="342"/>
    </location>
</feature>
<dbReference type="PATRIC" id="fig|496833.3.peg.357"/>
<protein>
    <submittedName>
        <fullName evidence="3">Uncharacterized protein</fullName>
    </submittedName>
</protein>
<dbReference type="InterPro" id="IPR042173">
    <property type="entry name" value="RNase_J_2"/>
</dbReference>
<dbReference type="SUPFAM" id="SSF56281">
    <property type="entry name" value="Metallo-hydrolase/oxidoreductase"/>
    <property type="match status" value="1"/>
</dbReference>
<dbReference type="InterPro" id="IPR036866">
    <property type="entry name" value="RibonucZ/Hydroxyglut_hydro"/>
</dbReference>
<reference evidence="3 4" key="1">
    <citation type="journal article" date="2009" name="Curr. Microbiol.">
        <title>Molecular cloning and expression of a novel cholinephosphotransferase involved in glycoglycerophospholipid biosynthesis of Mycoplasma fermentans.</title>
        <authorList>
            <person name="Ishida N."/>
            <person name="Irikura D."/>
            <person name="Matsuda K."/>
            <person name="Sato S."/>
            <person name="Asano K."/>
        </authorList>
    </citation>
    <scope>NUCLEOTIDE SEQUENCE [LARGE SCALE GENOMIC DNA]</scope>
    <source>
        <strain evidence="4">ATCC 19989 / NBRC 14854 / NCTC 10117 / PG18</strain>
    </source>
</reference>
<proteinExistence type="predicted"/>
<dbReference type="PANTHER" id="PTHR43694:SF1">
    <property type="entry name" value="RIBONUCLEASE J"/>
    <property type="match status" value="1"/>
</dbReference>
<dbReference type="HOGENOM" id="CLU_008727_3_2_14"/>
<accession>C4XFV7</accession>
<dbReference type="InterPro" id="IPR055132">
    <property type="entry name" value="RNase_J_b_CASP"/>
</dbReference>
<dbReference type="Pfam" id="PF22505">
    <property type="entry name" value="RNase_J_b_CASP"/>
    <property type="match status" value="1"/>
</dbReference>
<evidence type="ECO:0000313" key="3">
    <source>
        <dbReference type="EMBL" id="BAH70029.1"/>
    </source>
</evidence>
<dbReference type="Gene3D" id="3.60.15.10">
    <property type="entry name" value="Ribonuclease Z/Hydroxyacylglutathione hydrolase-like"/>
    <property type="match status" value="1"/>
</dbReference>
<keyword evidence="4" id="KW-1185">Reference proteome</keyword>
<gene>
    <name evidence="3" type="ordered locus">MBIO_0764</name>
</gene>
<name>C4XFV7_MYCFP</name>
<organism evidence="3 4">
    <name type="scientific">Mycoplasmopsis fermentans (strain ATCC 19989 / NBRC 14854 / NCTC 10117 / PG18)</name>
    <name type="common">Mycoplasma fermentans</name>
    <dbReference type="NCBI Taxonomy" id="496833"/>
    <lineage>
        <taxon>Bacteria</taxon>
        <taxon>Bacillati</taxon>
        <taxon>Mycoplasmatota</taxon>
        <taxon>Mycoplasmoidales</taxon>
        <taxon>Metamycoplasmataceae</taxon>
        <taxon>Mycoplasmopsis</taxon>
    </lineage>
</organism>
<dbReference type="KEGG" id="mfp:MBIO_0764"/>
<dbReference type="InterPro" id="IPR041636">
    <property type="entry name" value="RNase_J_C"/>
</dbReference>
<evidence type="ECO:0000313" key="4">
    <source>
        <dbReference type="Proteomes" id="UP000006810"/>
    </source>
</evidence>
<dbReference type="Proteomes" id="UP000006810">
    <property type="component" value="Chromosome"/>
</dbReference>
<dbReference type="eggNOG" id="COG0595">
    <property type="taxonomic scope" value="Bacteria"/>
</dbReference>
<evidence type="ECO:0000259" key="1">
    <source>
        <dbReference type="Pfam" id="PF17770"/>
    </source>
</evidence>
<sequence length="558" mass="62947">MIIIKGDNMNHINIFALGGLDENGKNCYVFEFNDDIYIINSGTKIPINSNNGVDTLIPSFEYLEKHKDRIKGIFISDVKNESFSALPWLLMKIPNLTIYTSAFNKIMIMDRLSKYKIPTKNYKVMVINKVTPFSDKLFVKPIDLAGSMPGHIGFDFITPDGDILFMFNFVEGDLGIYGKLSFNELKQRFTKRKILALVVDSGKANFGGKAIEKIGLPEGIRDVFLETKKNERIIVGAYDEEMVAIHKILELAQETSRPVVTYGKTYGQIFYLIKKAHPELKLPELIDYRNANKVKNAVILVTGATERLYSRFIRITDNNDVFLKLQKSDTVVMIAPPINGLESLEALTLDEIARITPKISDVNANEFYRCRPAKQDLIDLVNALNPEYVIPVQGLYRYLNEATIAISENTQVKQNHCLVMQNGKIVHFIDGKMSTTKGKVKEIGDTIIDGFGVGDISTEVISEREALGREGVILVSSQYNPKTKLLTGKLQINFVGVINKEEKNEASDIIKSTIVKLIETESFNGIKDFQNEARHAIRKRIYKTFEKEPIVIVTLAQI</sequence>
<dbReference type="PANTHER" id="PTHR43694">
    <property type="entry name" value="RIBONUCLEASE J"/>
    <property type="match status" value="1"/>
</dbReference>
<dbReference type="Gene3D" id="3.10.20.580">
    <property type="match status" value="1"/>
</dbReference>
<dbReference type="AlphaFoldDB" id="C4XFV7"/>
<dbReference type="EMBL" id="AP009608">
    <property type="protein sequence ID" value="BAH70029.1"/>
    <property type="molecule type" value="Genomic_DNA"/>
</dbReference>
<evidence type="ECO:0000259" key="2">
    <source>
        <dbReference type="Pfam" id="PF22505"/>
    </source>
</evidence>